<keyword evidence="1" id="KW-0251">Elongation factor</keyword>
<keyword evidence="1" id="KW-0648">Protein biosynthesis</keyword>
<protein>
    <submittedName>
        <fullName evidence="1">Elongation factor P hydroxylase</fullName>
        <ecNumber evidence="1">1.14.-.-</ecNumber>
    </submittedName>
</protein>
<name>A0A5B8RDD4_9ZZZZ</name>
<organism evidence="1">
    <name type="scientific">uncultured organism</name>
    <dbReference type="NCBI Taxonomy" id="155900"/>
    <lineage>
        <taxon>unclassified sequences</taxon>
        <taxon>environmental samples</taxon>
    </lineage>
</organism>
<sequence>MSGTGQPWPSADAGGHDPAELIRLFDDEFAPENTRLVRGDEEPLYLPADDTCAYHRVVFAHGFFASALHEIAHWCIAGPRRRALVDYGYWYEGDGRDAVTQAEFERVEARPQALEWAFSMAADAPFRVSVDNLDGDPGDPDGFRRAVRDALAVYLRDGLPPRARRFAIRLQDRYGGHIELPADLPRL</sequence>
<reference evidence="1" key="1">
    <citation type="submission" date="2019-06" db="EMBL/GenBank/DDBJ databases">
        <authorList>
            <person name="Murdoch R.W."/>
            <person name="Fathepure B."/>
        </authorList>
    </citation>
    <scope>NUCLEOTIDE SEQUENCE</scope>
</reference>
<dbReference type="EC" id="1.14.-.-" evidence="1"/>
<dbReference type="GO" id="GO:0016491">
    <property type="term" value="F:oxidoreductase activity"/>
    <property type="evidence" value="ECO:0007669"/>
    <property type="project" value="UniProtKB-KW"/>
</dbReference>
<keyword evidence="1" id="KW-0560">Oxidoreductase</keyword>
<evidence type="ECO:0000313" key="1">
    <source>
        <dbReference type="EMBL" id="QEA05494.1"/>
    </source>
</evidence>
<accession>A0A5B8RDD4</accession>
<gene>
    <name evidence="1" type="primary">epmC</name>
    <name evidence="1" type="ORF">KBTEX_01817</name>
</gene>
<dbReference type="Pfam" id="PF04315">
    <property type="entry name" value="EpmC"/>
    <property type="match status" value="1"/>
</dbReference>
<proteinExistence type="predicted"/>
<dbReference type="EMBL" id="MN079102">
    <property type="protein sequence ID" value="QEA05494.1"/>
    <property type="molecule type" value="Genomic_DNA"/>
</dbReference>
<dbReference type="AlphaFoldDB" id="A0A5B8RDD4"/>
<dbReference type="InterPro" id="IPR007411">
    <property type="entry name" value="EpmC"/>
</dbReference>